<gene>
    <name evidence="3" type="ORF">EDD75_1034</name>
</gene>
<dbReference type="RefSeq" id="WP_123928994.1">
    <property type="nucleotide sequence ID" value="NZ_RKRE01000002.1"/>
</dbReference>
<evidence type="ECO:0000256" key="2">
    <source>
        <dbReference type="SAM" id="Coils"/>
    </source>
</evidence>
<keyword evidence="4" id="KW-1185">Reference proteome</keyword>
<comment type="similarity">
    <text evidence="1">Belongs to the UPF0749 family.</text>
</comment>
<keyword evidence="2" id="KW-0175">Coiled coil</keyword>
<accession>A0A3N5ANK3</accession>
<evidence type="ECO:0000313" key="4">
    <source>
        <dbReference type="Proteomes" id="UP000282654"/>
    </source>
</evidence>
<dbReference type="Gene3D" id="3.30.70.1880">
    <property type="entry name" value="Protein of unknown function DUF881"/>
    <property type="match status" value="1"/>
</dbReference>
<proteinExistence type="inferred from homology"/>
<comment type="caution">
    <text evidence="3">The sequence shown here is derived from an EMBL/GenBank/DDBJ whole genome shotgun (WGS) entry which is preliminary data.</text>
</comment>
<dbReference type="Pfam" id="PF05949">
    <property type="entry name" value="DUF881"/>
    <property type="match status" value="1"/>
</dbReference>
<organism evidence="3 4">
    <name type="scientific">Thermodesulfitimonas autotrophica</name>
    <dbReference type="NCBI Taxonomy" id="1894989"/>
    <lineage>
        <taxon>Bacteria</taxon>
        <taxon>Bacillati</taxon>
        <taxon>Bacillota</taxon>
        <taxon>Clostridia</taxon>
        <taxon>Thermoanaerobacterales</taxon>
        <taxon>Thermoanaerobacteraceae</taxon>
        <taxon>Thermodesulfitimonas</taxon>
    </lineage>
</organism>
<dbReference type="Proteomes" id="UP000282654">
    <property type="component" value="Unassembled WGS sequence"/>
</dbReference>
<feature type="coiled-coil region" evidence="2">
    <location>
        <begin position="38"/>
        <end position="72"/>
    </location>
</feature>
<evidence type="ECO:0000313" key="3">
    <source>
        <dbReference type="EMBL" id="RPF46776.1"/>
    </source>
</evidence>
<sequence>MRTIHFTVLLVTLFLGLLLAVQFRIYQDIERTVPIQRVQRLTAEVRAARAERDRLQAQVTSLRTELDAATAQKGLQPLKRKLREYQLEAGMVAASGPGIEVVLNDSNTALQPGQNPNLYVLHDEDILRVLNELKAAGAEVLAINGERLLATSEVRCTGPTILVNKSKRLAAPFRITAIGDPDTMISALKMRGGVVDTLQEFWGIQVSIRKLAEVTIPAYSGSQKFLYAHPYQEEE</sequence>
<dbReference type="PANTHER" id="PTHR37313">
    <property type="entry name" value="UPF0749 PROTEIN RV1825"/>
    <property type="match status" value="1"/>
</dbReference>
<protein>
    <submittedName>
        <fullName evidence="3">Uncharacterized protein YlxW (UPF0749 family)</fullName>
    </submittedName>
</protein>
<name>A0A3N5ANK3_9THEO</name>
<dbReference type="EMBL" id="RKRE01000002">
    <property type="protein sequence ID" value="RPF46776.1"/>
    <property type="molecule type" value="Genomic_DNA"/>
</dbReference>
<evidence type="ECO:0000256" key="1">
    <source>
        <dbReference type="ARBA" id="ARBA00009108"/>
    </source>
</evidence>
<dbReference type="InterPro" id="IPR010273">
    <property type="entry name" value="DUF881"/>
</dbReference>
<dbReference type="OrthoDB" id="9776196at2"/>
<dbReference type="PANTHER" id="PTHR37313:SF2">
    <property type="entry name" value="UPF0749 PROTEIN YLXX"/>
    <property type="match status" value="1"/>
</dbReference>
<reference evidence="3 4" key="1">
    <citation type="submission" date="2018-11" db="EMBL/GenBank/DDBJ databases">
        <title>Genomic Encyclopedia of Type Strains, Phase IV (KMG-IV): sequencing the most valuable type-strain genomes for metagenomic binning, comparative biology and taxonomic classification.</title>
        <authorList>
            <person name="Goeker M."/>
        </authorList>
    </citation>
    <scope>NUCLEOTIDE SEQUENCE [LARGE SCALE GENOMIC DNA]</scope>
    <source>
        <strain evidence="3 4">DSM 102936</strain>
    </source>
</reference>
<dbReference type="AlphaFoldDB" id="A0A3N5ANK3"/>